<organism evidence="3 4">
    <name type="scientific">Xanthomonas citri pv. citri</name>
    <dbReference type="NCBI Taxonomy" id="611301"/>
    <lineage>
        <taxon>Bacteria</taxon>
        <taxon>Pseudomonadati</taxon>
        <taxon>Pseudomonadota</taxon>
        <taxon>Gammaproteobacteria</taxon>
        <taxon>Lysobacterales</taxon>
        <taxon>Lysobacteraceae</taxon>
        <taxon>Xanthomonas</taxon>
    </lineage>
</organism>
<feature type="transmembrane region" description="Helical" evidence="1">
    <location>
        <begin position="139"/>
        <end position="159"/>
    </location>
</feature>
<dbReference type="EMBL" id="JAABFR010002812">
    <property type="protein sequence ID" value="MBD4340878.1"/>
    <property type="molecule type" value="Genomic_DNA"/>
</dbReference>
<accession>A0A8I0H9T3</accession>
<dbReference type="PANTHER" id="PTHR35152">
    <property type="entry name" value="DOMAIN SIGNALLING PROTEIN, PUTATIVE (AFU_ORTHOLOGUE AFUA_5G11310)-RELATED"/>
    <property type="match status" value="1"/>
</dbReference>
<feature type="transmembrane region" description="Helical" evidence="1">
    <location>
        <begin position="103"/>
        <end position="124"/>
    </location>
</feature>
<dbReference type="InterPro" id="IPR005330">
    <property type="entry name" value="MHYT_dom"/>
</dbReference>
<evidence type="ECO:0000256" key="1">
    <source>
        <dbReference type="PROSITE-ProRule" id="PRU00244"/>
    </source>
</evidence>
<sequence length="242" mass="25062">MVGTYNPGMVMLSLVVAVLASYTALYLAARTTARGGGIAAAWLMGGAIAMGIGIWSMHFVGMLAFRLPIPVGYDLALTCYSMLAAILTSALALWLTSRANLPLLRLGLGALLMGLGIALMHYMGMDALRMVPAIRYDPLLFGLSIAIAIGASGAALWIAFRLRHAGQRSSLRLIAASIMGVAIVGMHYTGMAAARFAPGSVCGAVAETHLPLSWLTAVVVLVTLVLLSRSGCATLGNAPACA</sequence>
<proteinExistence type="predicted"/>
<feature type="transmembrane region" description="Helical" evidence="1">
    <location>
        <begin position="6"/>
        <end position="28"/>
    </location>
</feature>
<comment type="caution">
    <text evidence="3">The sequence shown here is derived from an EMBL/GenBank/DDBJ whole genome shotgun (WGS) entry which is preliminary data.</text>
</comment>
<evidence type="ECO:0000259" key="2">
    <source>
        <dbReference type="PROSITE" id="PS50924"/>
    </source>
</evidence>
<feature type="domain" description="MHYT" evidence="2">
    <location>
        <begin position="5"/>
        <end position="197"/>
    </location>
</feature>
<reference evidence="3" key="1">
    <citation type="submission" date="2020-01" db="EMBL/GenBank/DDBJ databases">
        <authorList>
            <person name="Richard D."/>
        </authorList>
    </citation>
    <scope>NUCLEOTIDE SEQUENCE</scope>
    <source>
        <strain evidence="3">JP541</strain>
    </source>
</reference>
<dbReference type="Pfam" id="PF03707">
    <property type="entry name" value="MHYT"/>
    <property type="match status" value="4"/>
</dbReference>
<name>A0A8I0H9T3_XANCI</name>
<feature type="transmembrane region" description="Helical" evidence="1">
    <location>
        <begin position="40"/>
        <end position="63"/>
    </location>
</feature>
<gene>
    <name evidence="3" type="ORF">GUH15_33555</name>
</gene>
<feature type="transmembrane region" description="Helical" evidence="1">
    <location>
        <begin position="210"/>
        <end position="227"/>
    </location>
</feature>
<dbReference type="AlphaFoldDB" id="A0A8I0H9T3"/>
<keyword evidence="1" id="KW-1133">Transmembrane helix</keyword>
<feature type="transmembrane region" description="Helical" evidence="1">
    <location>
        <begin position="75"/>
        <end position="96"/>
    </location>
</feature>
<keyword evidence="1" id="KW-0812">Transmembrane</keyword>
<keyword evidence="1" id="KW-0472">Membrane</keyword>
<dbReference type="PANTHER" id="PTHR35152:SF1">
    <property type="entry name" value="DOMAIN SIGNALLING PROTEIN, PUTATIVE (AFU_ORTHOLOGUE AFUA_5G11310)-RELATED"/>
    <property type="match status" value="1"/>
</dbReference>
<protein>
    <recommendedName>
        <fullName evidence="2">MHYT domain-containing protein</fullName>
    </recommendedName>
</protein>
<evidence type="ECO:0000313" key="4">
    <source>
        <dbReference type="Proteomes" id="UP000653002"/>
    </source>
</evidence>
<evidence type="ECO:0000313" key="3">
    <source>
        <dbReference type="EMBL" id="MBD4340878.1"/>
    </source>
</evidence>
<dbReference type="PROSITE" id="PS50924">
    <property type="entry name" value="MHYT"/>
    <property type="match status" value="1"/>
</dbReference>
<dbReference type="Proteomes" id="UP000653002">
    <property type="component" value="Unassembled WGS sequence"/>
</dbReference>
<feature type="transmembrane region" description="Helical" evidence="1">
    <location>
        <begin position="171"/>
        <end position="190"/>
    </location>
</feature>
<dbReference type="GO" id="GO:0016020">
    <property type="term" value="C:membrane"/>
    <property type="evidence" value="ECO:0007669"/>
    <property type="project" value="UniProtKB-UniRule"/>
</dbReference>